<name>A0AAD7J0E2_9AGAR</name>
<dbReference type="PROSITE" id="PS50865">
    <property type="entry name" value="ZF_MYND_2"/>
    <property type="match status" value="1"/>
</dbReference>
<comment type="caution">
    <text evidence="7">The sequence shown here is derived from an EMBL/GenBank/DDBJ whole genome shotgun (WGS) entry which is preliminary data.</text>
</comment>
<reference evidence="7" key="1">
    <citation type="submission" date="2023-03" db="EMBL/GenBank/DDBJ databases">
        <title>Massive genome expansion in bonnet fungi (Mycena s.s.) driven by repeated elements and novel gene families across ecological guilds.</title>
        <authorList>
            <consortium name="Lawrence Berkeley National Laboratory"/>
            <person name="Harder C.B."/>
            <person name="Miyauchi S."/>
            <person name="Viragh M."/>
            <person name="Kuo A."/>
            <person name="Thoen E."/>
            <person name="Andreopoulos B."/>
            <person name="Lu D."/>
            <person name="Skrede I."/>
            <person name="Drula E."/>
            <person name="Henrissat B."/>
            <person name="Morin E."/>
            <person name="Kohler A."/>
            <person name="Barry K."/>
            <person name="LaButti K."/>
            <person name="Morin E."/>
            <person name="Salamov A."/>
            <person name="Lipzen A."/>
            <person name="Mereny Z."/>
            <person name="Hegedus B."/>
            <person name="Baldrian P."/>
            <person name="Stursova M."/>
            <person name="Weitz H."/>
            <person name="Taylor A."/>
            <person name="Grigoriev I.V."/>
            <person name="Nagy L.G."/>
            <person name="Martin F."/>
            <person name="Kauserud H."/>
        </authorList>
    </citation>
    <scope>NUCLEOTIDE SEQUENCE</scope>
    <source>
        <strain evidence="7">CBHHK188m</strain>
    </source>
</reference>
<organism evidence="7 8">
    <name type="scientific">Mycena maculata</name>
    <dbReference type="NCBI Taxonomy" id="230809"/>
    <lineage>
        <taxon>Eukaryota</taxon>
        <taxon>Fungi</taxon>
        <taxon>Dikarya</taxon>
        <taxon>Basidiomycota</taxon>
        <taxon>Agaricomycotina</taxon>
        <taxon>Agaricomycetes</taxon>
        <taxon>Agaricomycetidae</taxon>
        <taxon>Agaricales</taxon>
        <taxon>Marasmiineae</taxon>
        <taxon>Mycenaceae</taxon>
        <taxon>Mycena</taxon>
    </lineage>
</organism>
<dbReference type="Pfam" id="PF01753">
    <property type="entry name" value="zf-MYND"/>
    <property type="match status" value="1"/>
</dbReference>
<dbReference type="SUPFAM" id="SSF144232">
    <property type="entry name" value="HIT/MYND zinc finger-like"/>
    <property type="match status" value="1"/>
</dbReference>
<evidence type="ECO:0000313" key="7">
    <source>
        <dbReference type="EMBL" id="KAJ7752415.1"/>
    </source>
</evidence>
<keyword evidence="2 4" id="KW-0863">Zinc-finger</keyword>
<protein>
    <recommendedName>
        <fullName evidence="6">MYND-type domain-containing protein</fullName>
    </recommendedName>
</protein>
<dbReference type="Gene3D" id="6.10.140.2220">
    <property type="match status" value="1"/>
</dbReference>
<feature type="region of interest" description="Disordered" evidence="5">
    <location>
        <begin position="1"/>
        <end position="20"/>
    </location>
</feature>
<keyword evidence="1" id="KW-0479">Metal-binding</keyword>
<dbReference type="AlphaFoldDB" id="A0AAD7J0E2"/>
<keyword evidence="3" id="KW-0862">Zinc</keyword>
<dbReference type="GO" id="GO:0008270">
    <property type="term" value="F:zinc ion binding"/>
    <property type="evidence" value="ECO:0007669"/>
    <property type="project" value="UniProtKB-KW"/>
</dbReference>
<keyword evidence="8" id="KW-1185">Reference proteome</keyword>
<sequence>MPSRRFKPSPPDFGPERSDPKCKEFEANNLRHPKNFPAYKHCAPYRAYSKNEEDQPSHHWCYLGEIMVDESSPFCVVLGVKDKDGEYVRVAFYFDDNNSFDYKSVKIGSTIAVMYAEKHNFLDGSYGLRLEHPKFVKIFPCKLETLLRINDDIESETPVDCSQKCKACGKEEHPDEISLLRCSRCLGASYCGKECQMDAWNAGHKRECKVFIAVNDLKRSRDWRSYNIYAEPLEWVAFGQREKSLKARDERLTDPYRVNPEWKDAEPAVSAELQGSFTVTSGELIWGQLASVLEGLVNPAHDQPTPA</sequence>
<accession>A0AAD7J0E2</accession>
<evidence type="ECO:0000259" key="6">
    <source>
        <dbReference type="PROSITE" id="PS50865"/>
    </source>
</evidence>
<evidence type="ECO:0000256" key="3">
    <source>
        <dbReference type="ARBA" id="ARBA00022833"/>
    </source>
</evidence>
<gene>
    <name evidence="7" type="ORF">DFH07DRAFT_521031</name>
</gene>
<dbReference type="Proteomes" id="UP001215280">
    <property type="component" value="Unassembled WGS sequence"/>
</dbReference>
<evidence type="ECO:0000313" key="8">
    <source>
        <dbReference type="Proteomes" id="UP001215280"/>
    </source>
</evidence>
<evidence type="ECO:0000256" key="5">
    <source>
        <dbReference type="SAM" id="MobiDB-lite"/>
    </source>
</evidence>
<evidence type="ECO:0000256" key="1">
    <source>
        <dbReference type="ARBA" id="ARBA00022723"/>
    </source>
</evidence>
<proteinExistence type="predicted"/>
<dbReference type="EMBL" id="JARJLG010000074">
    <property type="protein sequence ID" value="KAJ7752415.1"/>
    <property type="molecule type" value="Genomic_DNA"/>
</dbReference>
<dbReference type="InterPro" id="IPR002893">
    <property type="entry name" value="Znf_MYND"/>
</dbReference>
<feature type="domain" description="MYND-type" evidence="6">
    <location>
        <begin position="165"/>
        <end position="208"/>
    </location>
</feature>
<evidence type="ECO:0000256" key="4">
    <source>
        <dbReference type="PROSITE-ProRule" id="PRU00134"/>
    </source>
</evidence>
<evidence type="ECO:0000256" key="2">
    <source>
        <dbReference type="ARBA" id="ARBA00022771"/>
    </source>
</evidence>